<organism evidence="3 4">
    <name type="scientific">Gimesia fumaroli</name>
    <dbReference type="NCBI Taxonomy" id="2527976"/>
    <lineage>
        <taxon>Bacteria</taxon>
        <taxon>Pseudomonadati</taxon>
        <taxon>Planctomycetota</taxon>
        <taxon>Planctomycetia</taxon>
        <taxon>Planctomycetales</taxon>
        <taxon>Planctomycetaceae</taxon>
        <taxon>Gimesia</taxon>
    </lineage>
</organism>
<evidence type="ECO:0000313" key="3">
    <source>
        <dbReference type="EMBL" id="QDV50413.1"/>
    </source>
</evidence>
<dbReference type="CDD" id="cd01743">
    <property type="entry name" value="GATase1_Anthranilate_Synthase"/>
    <property type="match status" value="1"/>
</dbReference>
<accession>A0A518IBC9</accession>
<dbReference type="InterPro" id="IPR017926">
    <property type="entry name" value="GATASE"/>
</dbReference>
<dbReference type="InterPro" id="IPR050472">
    <property type="entry name" value="Anth_synth/Amidotransfase"/>
</dbReference>
<proteinExistence type="predicted"/>
<evidence type="ECO:0000313" key="4">
    <source>
        <dbReference type="Proteomes" id="UP000318313"/>
    </source>
</evidence>
<keyword evidence="3" id="KW-0456">Lyase</keyword>
<dbReference type="EMBL" id="CP037452">
    <property type="protein sequence ID" value="QDV50413.1"/>
    <property type="molecule type" value="Genomic_DNA"/>
</dbReference>
<dbReference type="GO" id="GO:0004049">
    <property type="term" value="F:anthranilate synthase activity"/>
    <property type="evidence" value="ECO:0007669"/>
    <property type="project" value="UniProtKB-EC"/>
</dbReference>
<dbReference type="SUPFAM" id="SSF52317">
    <property type="entry name" value="Class I glutamine amidotransferase-like"/>
    <property type="match status" value="1"/>
</dbReference>
<reference evidence="3 4" key="1">
    <citation type="submission" date="2019-03" db="EMBL/GenBank/DDBJ databases">
        <title>Deep-cultivation of Planctomycetes and their phenomic and genomic characterization uncovers novel biology.</title>
        <authorList>
            <person name="Wiegand S."/>
            <person name="Jogler M."/>
            <person name="Boedeker C."/>
            <person name="Pinto D."/>
            <person name="Vollmers J."/>
            <person name="Rivas-Marin E."/>
            <person name="Kohn T."/>
            <person name="Peeters S.H."/>
            <person name="Heuer A."/>
            <person name="Rast P."/>
            <person name="Oberbeckmann S."/>
            <person name="Bunk B."/>
            <person name="Jeske O."/>
            <person name="Meyerdierks A."/>
            <person name="Storesund J.E."/>
            <person name="Kallscheuer N."/>
            <person name="Luecker S."/>
            <person name="Lage O.M."/>
            <person name="Pohl T."/>
            <person name="Merkel B.J."/>
            <person name="Hornburger P."/>
            <person name="Mueller R.-W."/>
            <person name="Bruemmer F."/>
            <person name="Labrenz M."/>
            <person name="Spormann A.M."/>
            <person name="Op den Camp H."/>
            <person name="Overmann J."/>
            <person name="Amann R."/>
            <person name="Jetten M.S.M."/>
            <person name="Mascher T."/>
            <person name="Medema M.H."/>
            <person name="Devos D.P."/>
            <person name="Kaster A.-K."/>
            <person name="Ovreas L."/>
            <person name="Rohde M."/>
            <person name="Galperin M.Y."/>
            <person name="Jogler C."/>
        </authorList>
    </citation>
    <scope>NUCLEOTIDE SEQUENCE [LARGE SCALE GENOMIC DNA]</scope>
    <source>
        <strain evidence="3 4">Enr17</strain>
    </source>
</reference>
<dbReference type="EC" id="4.1.3.27" evidence="3"/>
<keyword evidence="4" id="KW-1185">Reference proteome</keyword>
<dbReference type="GO" id="GO:0000162">
    <property type="term" value="P:L-tryptophan biosynthetic process"/>
    <property type="evidence" value="ECO:0007669"/>
    <property type="project" value="TreeGrafter"/>
</dbReference>
<dbReference type="PROSITE" id="PS51273">
    <property type="entry name" value="GATASE_TYPE_1"/>
    <property type="match status" value="1"/>
</dbReference>
<name>A0A518IBC9_9PLAN</name>
<dbReference type="InterPro" id="IPR006221">
    <property type="entry name" value="TrpG/PapA_dom"/>
</dbReference>
<evidence type="ECO:0000256" key="1">
    <source>
        <dbReference type="ARBA" id="ARBA00022962"/>
    </source>
</evidence>
<dbReference type="RefSeq" id="WP_145308891.1">
    <property type="nucleotide sequence ID" value="NZ_CP037452.1"/>
</dbReference>
<dbReference type="Pfam" id="PF00117">
    <property type="entry name" value="GATase"/>
    <property type="match status" value="1"/>
</dbReference>
<gene>
    <name evidence="3" type="primary">trpG_1</name>
    <name evidence="3" type="ORF">Enr17x_24530</name>
</gene>
<dbReference type="OrthoDB" id="9804328at2"/>
<dbReference type="PRINTS" id="PR00097">
    <property type="entry name" value="ANTSNTHASEII"/>
</dbReference>
<keyword evidence="1" id="KW-0315">Glutamine amidotransferase</keyword>
<protein>
    <submittedName>
        <fullName evidence="3">Anthranilate synthase component 2</fullName>
        <ecNumber evidence="3">4.1.3.27</ecNumber>
    </submittedName>
</protein>
<dbReference type="Gene3D" id="3.40.50.880">
    <property type="match status" value="1"/>
</dbReference>
<dbReference type="PANTHER" id="PTHR43418">
    <property type="entry name" value="MULTIFUNCTIONAL TRYPTOPHAN BIOSYNTHESIS PROTEIN-RELATED"/>
    <property type="match status" value="1"/>
</dbReference>
<dbReference type="Proteomes" id="UP000318313">
    <property type="component" value="Chromosome"/>
</dbReference>
<dbReference type="FunFam" id="3.40.50.880:FF:000003">
    <property type="entry name" value="Anthranilate synthase component II"/>
    <property type="match status" value="1"/>
</dbReference>
<dbReference type="PRINTS" id="PR00099">
    <property type="entry name" value="CPSGATASE"/>
</dbReference>
<dbReference type="GO" id="GO:0005829">
    <property type="term" value="C:cytosol"/>
    <property type="evidence" value="ECO:0007669"/>
    <property type="project" value="TreeGrafter"/>
</dbReference>
<dbReference type="InterPro" id="IPR029062">
    <property type="entry name" value="Class_I_gatase-like"/>
</dbReference>
<sequence>MILIIDNYDSFVFNLARYFEELGQQTRVIRNDQLTLSQADAFNPRALVLSPGPCTPEEAGLSRDLVRHFGNRVPILGVCLGHQTIAASFGAKIIKAPRPVHGQTSAIHHQNSRLLSKLPNPFDATRYHSLIIDEATLSSDLQITARTADGIPMAIEHKTAPLFGVQFHPESILTECGLSLIESFLSFVPARSPQKQDTGC</sequence>
<feature type="domain" description="Glutamine amidotransferase" evidence="2">
    <location>
        <begin position="3"/>
        <end position="185"/>
    </location>
</feature>
<dbReference type="KEGG" id="gfm:Enr17x_24530"/>
<dbReference type="AlphaFoldDB" id="A0A518IBC9"/>
<dbReference type="PRINTS" id="PR00096">
    <property type="entry name" value="GATASE"/>
</dbReference>
<evidence type="ECO:0000259" key="2">
    <source>
        <dbReference type="Pfam" id="PF00117"/>
    </source>
</evidence>
<dbReference type="NCBIfam" id="TIGR00566">
    <property type="entry name" value="trpG_papA"/>
    <property type="match status" value="1"/>
</dbReference>
<dbReference type="PANTHER" id="PTHR43418:SF4">
    <property type="entry name" value="MULTIFUNCTIONAL TRYPTOPHAN BIOSYNTHESIS PROTEIN"/>
    <property type="match status" value="1"/>
</dbReference>